<protein>
    <submittedName>
        <fullName evidence="6">Uncharacterized protein</fullName>
    </submittedName>
</protein>
<feature type="modified residue" description="4-aspartylphosphate" evidence="2">
    <location>
        <position position="859"/>
    </location>
</feature>
<evidence type="ECO:0000313" key="7">
    <source>
        <dbReference type="Proteomes" id="UP000692954"/>
    </source>
</evidence>
<feature type="transmembrane region" description="Helical" evidence="3">
    <location>
        <begin position="30"/>
        <end position="50"/>
    </location>
</feature>
<dbReference type="CDD" id="cd17546">
    <property type="entry name" value="REC_hyHK_CKI1_RcsC-like"/>
    <property type="match status" value="1"/>
</dbReference>
<dbReference type="SMART" id="SM00448">
    <property type="entry name" value="REC"/>
    <property type="match status" value="1"/>
</dbReference>
<name>A0A8S1N4H2_9CILI</name>
<organism evidence="6 7">
    <name type="scientific">Paramecium sonneborni</name>
    <dbReference type="NCBI Taxonomy" id="65129"/>
    <lineage>
        <taxon>Eukaryota</taxon>
        <taxon>Sar</taxon>
        <taxon>Alveolata</taxon>
        <taxon>Ciliophora</taxon>
        <taxon>Intramacronucleata</taxon>
        <taxon>Oligohymenophorea</taxon>
        <taxon>Peniculida</taxon>
        <taxon>Parameciidae</taxon>
        <taxon>Paramecium</taxon>
    </lineage>
</organism>
<dbReference type="PANTHER" id="PTHR43719:SF28">
    <property type="entry name" value="PEROXIDE STRESS-ACTIVATED HISTIDINE KINASE MAK1-RELATED"/>
    <property type="match status" value="1"/>
</dbReference>
<dbReference type="SMART" id="SM00388">
    <property type="entry name" value="HisKA"/>
    <property type="match status" value="1"/>
</dbReference>
<dbReference type="OrthoDB" id="21225at2759"/>
<keyword evidence="3" id="KW-0812">Transmembrane</keyword>
<accession>A0A8S1N4H2</accession>
<dbReference type="PROSITE" id="PS50109">
    <property type="entry name" value="HIS_KIN"/>
    <property type="match status" value="1"/>
</dbReference>
<dbReference type="InterPro" id="IPR005467">
    <property type="entry name" value="His_kinase_dom"/>
</dbReference>
<dbReference type="CDD" id="cd00082">
    <property type="entry name" value="HisKA"/>
    <property type="match status" value="1"/>
</dbReference>
<feature type="transmembrane region" description="Helical" evidence="3">
    <location>
        <begin position="5"/>
        <end position="24"/>
    </location>
</feature>
<dbReference type="GO" id="GO:0000155">
    <property type="term" value="F:phosphorelay sensor kinase activity"/>
    <property type="evidence" value="ECO:0007669"/>
    <property type="project" value="InterPro"/>
</dbReference>
<dbReference type="AlphaFoldDB" id="A0A8S1N4H2"/>
<dbReference type="InterPro" id="IPR001789">
    <property type="entry name" value="Sig_transdc_resp-reg_receiver"/>
</dbReference>
<evidence type="ECO:0000256" key="1">
    <source>
        <dbReference type="ARBA" id="ARBA00022553"/>
    </source>
</evidence>
<keyword evidence="7" id="KW-1185">Reference proteome</keyword>
<dbReference type="InterPro" id="IPR003661">
    <property type="entry name" value="HisK_dim/P_dom"/>
</dbReference>
<feature type="transmembrane region" description="Helical" evidence="3">
    <location>
        <begin position="136"/>
        <end position="157"/>
    </location>
</feature>
<gene>
    <name evidence="6" type="ORF">PSON_ATCC_30995.1.T0470304</name>
</gene>
<evidence type="ECO:0000259" key="4">
    <source>
        <dbReference type="PROSITE" id="PS50109"/>
    </source>
</evidence>
<evidence type="ECO:0000256" key="2">
    <source>
        <dbReference type="PROSITE-ProRule" id="PRU00169"/>
    </source>
</evidence>
<dbReference type="PANTHER" id="PTHR43719">
    <property type="entry name" value="TWO-COMPONENT HISTIDINE KINASE"/>
    <property type="match status" value="1"/>
</dbReference>
<feature type="domain" description="Histidine kinase" evidence="4">
    <location>
        <begin position="459"/>
        <end position="687"/>
    </location>
</feature>
<proteinExistence type="predicted"/>
<keyword evidence="3" id="KW-0472">Membrane</keyword>
<keyword evidence="1 2" id="KW-0597">Phosphoprotein</keyword>
<dbReference type="Pfam" id="PF00072">
    <property type="entry name" value="Response_reg"/>
    <property type="match status" value="1"/>
</dbReference>
<keyword evidence="3" id="KW-1133">Transmembrane helix</keyword>
<sequence length="928" mass="108656">MNTNIILIMEIAQTIWWSILSIIFGWNNYLITITLSSLSIIIQLGLLIALRKITNNDHLIRITVLFLINNIVYTELNLQINQNLNAFTNHTNTLIIVSNQCIINEIVTLQISYRLLKFGYPCYIILRLFSILFINFDYYILESIIVVFAITIALLGYEQPIFTTQLNLSLKVQASNNNKFINQIGQAQQKNKKIQSSSQLFIQDNQKDKISNFSNQTNKNQSSDQFFSIVGNSLRKRVTVDVDKTEIQLNLFFNHLMDYFNQGVIILNQYQQIQYMNKKCSRLLPSQGEEQIILMIKESLNITLLNTKTQLSLSHTQRKLEMNQQTLEDIFIQAQKKRLQLDIFDILLNQQKYLKQYYPHQTDFDGENSSIQDSPYSNRNQNQFNFDLIFQPDRHIKLSIILTQFTNQQLDQIINGSKSQFGDQTQQPYIFLLMKNITHKKQIEKLKKYNQQSSEMLNNFSFELRTPLNIISQVVSITKDLTKEQQVIREYLELMQCSNSMLYHSINDILDYSSIQSDMFHYKFNLFQIQDIIQEIEHIFIQQVKQKNVQFQIKVQNCLLEKQIYSDKQRIIQVIINILNYSYHQAKAGGEMSLSLFYNDEQRIQITVHQNEILKNGNNQIMPKQIILKNKENDRPFILTQKPELGLGLNLSAKLVQGLIETNDNYVEILTCLQNGTSISFWIQDLDLSQSQEQIFLRGSFNTGKFMTYKKSRSLQDDNFVIRRYSDYIIQDDNYYLEKIGQKSEYLNSNDSPKIVDDLNQKIKVPQQNYFQFKSLESPIQGNKTFSFKYSTLQAHECTNFCKKILIVDDQVLNLIAFKALLNHHKIQCDSAYDGIQAIQKVKEKMNTMCQYYDIIFMDIEMPGMNGFETSKEIIQQGGKKPIIIMCSAYDTKENMNQSDHQGISEFLPKPINKIHLLRILNKYQLVR</sequence>
<dbReference type="Pfam" id="PF00512">
    <property type="entry name" value="HisKA"/>
    <property type="match status" value="1"/>
</dbReference>
<reference evidence="6" key="1">
    <citation type="submission" date="2021-01" db="EMBL/GenBank/DDBJ databases">
        <authorList>
            <consortium name="Genoscope - CEA"/>
            <person name="William W."/>
        </authorList>
    </citation>
    <scope>NUCLEOTIDE SEQUENCE</scope>
</reference>
<dbReference type="Proteomes" id="UP000692954">
    <property type="component" value="Unassembled WGS sequence"/>
</dbReference>
<evidence type="ECO:0000259" key="5">
    <source>
        <dbReference type="PROSITE" id="PS50110"/>
    </source>
</evidence>
<comment type="caution">
    <text evidence="6">The sequence shown here is derived from an EMBL/GenBank/DDBJ whole genome shotgun (WGS) entry which is preliminary data.</text>
</comment>
<dbReference type="InterPro" id="IPR050956">
    <property type="entry name" value="2C_system_His_kinase"/>
</dbReference>
<dbReference type="EMBL" id="CAJJDN010000047">
    <property type="protein sequence ID" value="CAD8085031.1"/>
    <property type="molecule type" value="Genomic_DNA"/>
</dbReference>
<feature type="domain" description="Response regulatory" evidence="5">
    <location>
        <begin position="804"/>
        <end position="925"/>
    </location>
</feature>
<dbReference type="PROSITE" id="PS50110">
    <property type="entry name" value="RESPONSE_REGULATORY"/>
    <property type="match status" value="1"/>
</dbReference>
<evidence type="ECO:0000313" key="6">
    <source>
        <dbReference type="EMBL" id="CAD8085031.1"/>
    </source>
</evidence>
<evidence type="ECO:0000256" key="3">
    <source>
        <dbReference type="SAM" id="Phobius"/>
    </source>
</evidence>